<gene>
    <name evidence="1" type="ORF">N47_E50610</name>
</gene>
<dbReference type="AlphaFoldDB" id="E1YJU5"/>
<accession>E1YJU5</accession>
<dbReference type="EMBL" id="FR695877">
    <property type="protein sequence ID" value="CBX31549.1"/>
    <property type="molecule type" value="Genomic_DNA"/>
</dbReference>
<protein>
    <submittedName>
        <fullName evidence="1">Uncharacterized protein</fullName>
    </submittedName>
</protein>
<reference evidence="1" key="1">
    <citation type="journal article" date="2011" name="Environ. Microbiol.">
        <title>Genomic insights into the metabolic potential of the polycyclic aromatic hydrocarbon degrading sulfate-reducing Deltaproteobacterium N47.</title>
        <authorList>
            <person name="Bergmann F."/>
            <person name="Selesi D."/>
            <person name="Weinmaier T."/>
            <person name="Tischler P."/>
            <person name="Rattei T."/>
            <person name="Meckenstock R.U."/>
        </authorList>
    </citation>
    <scope>NUCLEOTIDE SEQUENCE</scope>
</reference>
<name>E1YJU5_9BACT</name>
<evidence type="ECO:0000313" key="1">
    <source>
        <dbReference type="EMBL" id="CBX31549.1"/>
    </source>
</evidence>
<organism evidence="1">
    <name type="scientific">uncultured Desulfobacterium sp</name>
    <dbReference type="NCBI Taxonomy" id="201089"/>
    <lineage>
        <taxon>Bacteria</taxon>
        <taxon>Pseudomonadati</taxon>
        <taxon>Thermodesulfobacteriota</taxon>
        <taxon>Desulfobacteria</taxon>
        <taxon>Desulfobacterales</taxon>
        <taxon>Desulfobacteriaceae</taxon>
        <taxon>Desulfobacterium</taxon>
        <taxon>environmental samples</taxon>
    </lineage>
</organism>
<proteinExistence type="predicted"/>
<sequence length="76" mass="8868">MTCQFTSNKISTQQIQQAILSLSDPERISIINWLIQIDRKLWDHEIETDFSDNGPGIKLLERVQKDFKSGRCTSWD</sequence>